<dbReference type="Proteomes" id="UP001057452">
    <property type="component" value="Chromosome 1"/>
</dbReference>
<evidence type="ECO:0000313" key="1">
    <source>
        <dbReference type="EMBL" id="KAI4833462.1"/>
    </source>
</evidence>
<accession>A0ACB9Y0A5</accession>
<dbReference type="EMBL" id="CM043785">
    <property type="protein sequence ID" value="KAI4833462.1"/>
    <property type="molecule type" value="Genomic_DNA"/>
</dbReference>
<comment type="caution">
    <text evidence="1">The sequence shown here is derived from an EMBL/GenBank/DDBJ whole genome shotgun (WGS) entry which is preliminary data.</text>
</comment>
<organism evidence="1 2">
    <name type="scientific">Chaenocephalus aceratus</name>
    <name type="common">Blackfin icefish</name>
    <name type="synonym">Chaenichthys aceratus</name>
    <dbReference type="NCBI Taxonomy" id="36190"/>
    <lineage>
        <taxon>Eukaryota</taxon>
        <taxon>Metazoa</taxon>
        <taxon>Chordata</taxon>
        <taxon>Craniata</taxon>
        <taxon>Vertebrata</taxon>
        <taxon>Euteleostomi</taxon>
        <taxon>Actinopterygii</taxon>
        <taxon>Neopterygii</taxon>
        <taxon>Teleostei</taxon>
        <taxon>Neoteleostei</taxon>
        <taxon>Acanthomorphata</taxon>
        <taxon>Eupercaria</taxon>
        <taxon>Perciformes</taxon>
        <taxon>Notothenioidei</taxon>
        <taxon>Channichthyidae</taxon>
        <taxon>Chaenocephalus</taxon>
    </lineage>
</organism>
<reference evidence="1" key="1">
    <citation type="submission" date="2022-05" db="EMBL/GenBank/DDBJ databases">
        <title>Chromosome-level genome of Chaenocephalus aceratus.</title>
        <authorList>
            <person name="Park H."/>
        </authorList>
    </citation>
    <scope>NUCLEOTIDE SEQUENCE</scope>
    <source>
        <strain evidence="1">KU_202001</strain>
    </source>
</reference>
<keyword evidence="2" id="KW-1185">Reference proteome</keyword>
<evidence type="ECO:0000313" key="2">
    <source>
        <dbReference type="Proteomes" id="UP001057452"/>
    </source>
</evidence>
<proteinExistence type="predicted"/>
<gene>
    <name evidence="1" type="ORF">KUCAC02_016360</name>
</gene>
<sequence>MYNIIIFSSSYSSEGSLSYEGSGKDGFLQILHNYMEVHGTVYYETQRPPEVPAFVKNHGLLPQHELQQLLRKAKLFIGFGFPYEGPAPLEAIANGCIFLQPKFTAASQLAQTMSFSEASPHLERCPRSTRMQSSTIGRPHVMTVDYNNSLEFDSAIREIMRTQVEPYLPYEYTCEGMLERVHAYIQHQDFCSLEPPFVPTNLSRPESAGGSRVPVPLFVPLPNSTALGWASNVTAPAAWPPLSSLRLLVSQEGQSCVETCRSEGFICEPAHFRFINNKEALRRLEVQCDVVDSEVNHILPAFSVLRRECGLQREPLLFSCAGYSPKYRRLCPCRDFRRGQVALCRDCL</sequence>
<name>A0ACB9Y0A5_CHAAC</name>
<protein>
    <submittedName>
        <fullName evidence="1">Uncharacterized protein</fullName>
    </submittedName>
</protein>